<evidence type="ECO:0000256" key="5">
    <source>
        <dbReference type="ARBA" id="ARBA00023122"/>
    </source>
</evidence>
<comment type="subcellular location">
    <subcellularLocation>
        <location evidence="1">Membrane</location>
        <topology evidence="1">Multi-pass membrane protein</topology>
    </subcellularLocation>
</comment>
<evidence type="ECO:0000259" key="10">
    <source>
        <dbReference type="PROSITE" id="PS51371"/>
    </source>
</evidence>
<keyword evidence="4 8" id="KW-1133">Transmembrane helix</keyword>
<gene>
    <name evidence="12" type="ORF">ACFODZ_01820</name>
</gene>
<dbReference type="CDD" id="cd04590">
    <property type="entry name" value="CBS_pair_CorC_HlyC_assoc"/>
    <property type="match status" value="1"/>
</dbReference>
<keyword evidence="5 7" id="KW-0129">CBS domain</keyword>
<accession>A0ABV7J4W8</accession>
<dbReference type="Pfam" id="PF01595">
    <property type="entry name" value="CNNM"/>
    <property type="match status" value="1"/>
</dbReference>
<dbReference type="RefSeq" id="WP_077409629.1">
    <property type="nucleotide sequence ID" value="NZ_JBHRTS010000001.1"/>
</dbReference>
<dbReference type="Gene3D" id="3.10.580.10">
    <property type="entry name" value="CBS-domain"/>
    <property type="match status" value="1"/>
</dbReference>
<feature type="transmembrane region" description="Helical" evidence="9">
    <location>
        <begin position="89"/>
        <end position="108"/>
    </location>
</feature>
<dbReference type="SUPFAM" id="SSF54631">
    <property type="entry name" value="CBS-domain pair"/>
    <property type="match status" value="1"/>
</dbReference>
<dbReference type="PANTHER" id="PTHR22777">
    <property type="entry name" value="HEMOLYSIN-RELATED"/>
    <property type="match status" value="1"/>
</dbReference>
<keyword evidence="2 8" id="KW-0812">Transmembrane</keyword>
<evidence type="ECO:0000256" key="8">
    <source>
        <dbReference type="PROSITE-ProRule" id="PRU01193"/>
    </source>
</evidence>
<dbReference type="InterPro" id="IPR044751">
    <property type="entry name" value="Ion_transp-like_CBS"/>
</dbReference>
<dbReference type="InterPro" id="IPR002550">
    <property type="entry name" value="CNNM"/>
</dbReference>
<name>A0ABV7J4W8_9GAMM</name>
<feature type="transmembrane region" description="Helical" evidence="9">
    <location>
        <begin position="58"/>
        <end position="77"/>
    </location>
</feature>
<keyword evidence="13" id="KW-1185">Reference proteome</keyword>
<dbReference type="InterPro" id="IPR046342">
    <property type="entry name" value="CBS_dom_sf"/>
</dbReference>
<keyword evidence="3" id="KW-0677">Repeat</keyword>
<sequence>MLLLLLYVFGALFFSFLCSIAEAVLLSITPSYVEKLKQTEPKKAEQVRRIRFVDVDRSLAAILTLNTIAHTVGAIVAGAKATHVFGDAWIGVFSAIITILILVFSEIIPKTIGAVYWKSLTGVTASFVVWLVKLLYPLIIMTELITKLISKGKKHHGFNREEFLAMAGLGARTGSIASHESRIIQNLFKLGSLKAKDIMTPRGVVAGFQQDTTVQEAFGTLKDVGFSRLPVYAEDLDDSHHFVLKTDILMAYAHDPASTLKELKRPVKCVIQDLALPDLLESLLNESQHLALVVNEYGDLKGLVTLEDVVETLLGLEIMDELDEIKDMQVFAREQWLARAKSRGLVVDSELTETD</sequence>
<comment type="caution">
    <text evidence="12">The sequence shown here is derived from an EMBL/GenBank/DDBJ whole genome shotgun (WGS) entry which is preliminary data.</text>
</comment>
<dbReference type="EMBL" id="JBHRTS010000001">
    <property type="protein sequence ID" value="MFC3192969.1"/>
    <property type="molecule type" value="Genomic_DNA"/>
</dbReference>
<keyword evidence="6 8" id="KW-0472">Membrane</keyword>
<evidence type="ECO:0000256" key="2">
    <source>
        <dbReference type="ARBA" id="ARBA00022692"/>
    </source>
</evidence>
<organism evidence="12 13">
    <name type="scientific">Marinicella sediminis</name>
    <dbReference type="NCBI Taxonomy" id="1792834"/>
    <lineage>
        <taxon>Bacteria</taxon>
        <taxon>Pseudomonadati</taxon>
        <taxon>Pseudomonadota</taxon>
        <taxon>Gammaproteobacteria</taxon>
        <taxon>Lysobacterales</taxon>
        <taxon>Marinicellaceae</taxon>
        <taxon>Marinicella</taxon>
    </lineage>
</organism>
<dbReference type="Proteomes" id="UP001595533">
    <property type="component" value="Unassembled WGS sequence"/>
</dbReference>
<dbReference type="PROSITE" id="PS51371">
    <property type="entry name" value="CBS"/>
    <property type="match status" value="1"/>
</dbReference>
<dbReference type="PROSITE" id="PS51846">
    <property type="entry name" value="CNNM"/>
    <property type="match status" value="1"/>
</dbReference>
<feature type="domain" description="CNNM transmembrane" evidence="11">
    <location>
        <begin position="1"/>
        <end position="180"/>
    </location>
</feature>
<evidence type="ECO:0000259" key="11">
    <source>
        <dbReference type="PROSITE" id="PS51846"/>
    </source>
</evidence>
<evidence type="ECO:0000313" key="13">
    <source>
        <dbReference type="Proteomes" id="UP001595533"/>
    </source>
</evidence>
<feature type="transmembrane region" description="Helical" evidence="9">
    <location>
        <begin position="120"/>
        <end position="145"/>
    </location>
</feature>
<reference evidence="13" key="1">
    <citation type="journal article" date="2019" name="Int. J. Syst. Evol. Microbiol.">
        <title>The Global Catalogue of Microorganisms (GCM) 10K type strain sequencing project: providing services to taxonomists for standard genome sequencing and annotation.</title>
        <authorList>
            <consortium name="The Broad Institute Genomics Platform"/>
            <consortium name="The Broad Institute Genome Sequencing Center for Infectious Disease"/>
            <person name="Wu L."/>
            <person name="Ma J."/>
        </authorList>
    </citation>
    <scope>NUCLEOTIDE SEQUENCE [LARGE SCALE GENOMIC DNA]</scope>
    <source>
        <strain evidence="13">KCTC 42953</strain>
    </source>
</reference>
<evidence type="ECO:0000256" key="6">
    <source>
        <dbReference type="ARBA" id="ARBA00023136"/>
    </source>
</evidence>
<feature type="domain" description="CBS" evidence="10">
    <location>
        <begin position="263"/>
        <end position="321"/>
    </location>
</feature>
<dbReference type="InterPro" id="IPR000644">
    <property type="entry name" value="CBS_dom"/>
</dbReference>
<evidence type="ECO:0000313" key="12">
    <source>
        <dbReference type="EMBL" id="MFC3192969.1"/>
    </source>
</evidence>
<evidence type="ECO:0000256" key="7">
    <source>
        <dbReference type="PROSITE-ProRule" id="PRU00703"/>
    </source>
</evidence>
<dbReference type="PANTHER" id="PTHR22777:SF4">
    <property type="entry name" value="UPF0053 PROTEIN SLL1254"/>
    <property type="match status" value="1"/>
</dbReference>
<protein>
    <submittedName>
        <fullName evidence="12">CNNM domain-containing protein</fullName>
    </submittedName>
</protein>
<evidence type="ECO:0000256" key="3">
    <source>
        <dbReference type="ARBA" id="ARBA00022737"/>
    </source>
</evidence>
<evidence type="ECO:0000256" key="1">
    <source>
        <dbReference type="ARBA" id="ARBA00004141"/>
    </source>
</evidence>
<dbReference type="Pfam" id="PF00571">
    <property type="entry name" value="CBS"/>
    <property type="match status" value="1"/>
</dbReference>
<proteinExistence type="predicted"/>
<evidence type="ECO:0000256" key="4">
    <source>
        <dbReference type="ARBA" id="ARBA00022989"/>
    </source>
</evidence>
<evidence type="ECO:0000256" key="9">
    <source>
        <dbReference type="SAM" id="Phobius"/>
    </source>
</evidence>